<dbReference type="PROSITE" id="PS50887">
    <property type="entry name" value="GGDEF"/>
    <property type="match status" value="1"/>
</dbReference>
<evidence type="ECO:0000259" key="2">
    <source>
        <dbReference type="PROSITE" id="PS50887"/>
    </source>
</evidence>
<dbReference type="SUPFAM" id="SSF55781">
    <property type="entry name" value="GAF domain-like"/>
    <property type="match status" value="1"/>
</dbReference>
<dbReference type="STRING" id="1714264.BTO30_10445"/>
<comment type="caution">
    <text evidence="3">The sequence shown here is derived from an EMBL/GenBank/DDBJ whole genome shotgun (WGS) entry which is preliminary data.</text>
</comment>
<gene>
    <name evidence="3" type="ORF">BTO30_10445</name>
</gene>
<dbReference type="InterPro" id="IPR035919">
    <property type="entry name" value="EAL_sf"/>
</dbReference>
<reference evidence="3 4" key="1">
    <citation type="submission" date="2016-12" db="EMBL/GenBank/DDBJ databases">
        <title>Domibacillus antri genome sequencing.</title>
        <authorList>
            <person name="Verma A."/>
            <person name="Krishnamurthi S."/>
        </authorList>
    </citation>
    <scope>NUCLEOTIDE SEQUENCE [LARGE SCALE GENOMIC DNA]</scope>
    <source>
        <strain evidence="3 4">XD80</strain>
    </source>
</reference>
<dbReference type="InterPro" id="IPR043128">
    <property type="entry name" value="Rev_trsase/Diguanyl_cyclase"/>
</dbReference>
<sequence>MDYQDIHYYKNLDSIAIDVLELLSEMIQVNTIFFSGTDHQTNYIFKSYNRQAVLSNEGDNKNYKDALCHLVIENAPGPLVIPDLKKHPLTKDHPVTRQLGNGGFLGVPVYTENREIFGTLCALDSKPYEFDVMEVKQIKVLASLLSQTIIMEKRLIRDSLTGLYNRHFIKEYFHYKDIEASSNMGVLYIDLDHFKRINDTFGHAMGDDVLNRASAIFKNSSPSNSIVARLGGDEFVILVPEYTTEYHDIKELAERILHTLSSEQIQMEGEEFVISASIGVSCYPKDGQDMETLLKQADVSMYAAKKRGRNNVQFYQQGINDSDSRYYKLENAMRKALKKEEFEVYYQPQYDLQQNKLVGMEALLRWNHPEWGVISPNEFIPIAEESGLIEKIGEWVLRSVCKQGMVWEKQGIAPICLSVNLSPRQFENTQLAEQIRLILEETGYDPAFLKLELTEGMLINDVEYALTVIKALKRMGIHIVVDDFGKGYSSLSYLSQFPIDCLKLDRSFTLNLDNDVNQKIAKAVISLAHSLEILAIAEGIETEEQLQFLKDHGCGWGQGYYLGIPKPVNEIGY</sequence>
<dbReference type="GO" id="GO:0071111">
    <property type="term" value="F:cyclic-guanylate-specific phosphodiesterase activity"/>
    <property type="evidence" value="ECO:0007669"/>
    <property type="project" value="InterPro"/>
</dbReference>
<dbReference type="SMART" id="SM00052">
    <property type="entry name" value="EAL"/>
    <property type="match status" value="1"/>
</dbReference>
<dbReference type="InterPro" id="IPR050706">
    <property type="entry name" value="Cyclic-di-GMP_PDE-like"/>
</dbReference>
<dbReference type="PROSITE" id="PS50883">
    <property type="entry name" value="EAL"/>
    <property type="match status" value="1"/>
</dbReference>
<dbReference type="AlphaFoldDB" id="A0A1Q8Q491"/>
<dbReference type="SMART" id="SM00267">
    <property type="entry name" value="GGDEF"/>
    <property type="match status" value="1"/>
</dbReference>
<dbReference type="CDD" id="cd01949">
    <property type="entry name" value="GGDEF"/>
    <property type="match status" value="1"/>
</dbReference>
<dbReference type="SMART" id="SM00065">
    <property type="entry name" value="GAF"/>
    <property type="match status" value="1"/>
</dbReference>
<dbReference type="InterPro" id="IPR000160">
    <property type="entry name" value="GGDEF_dom"/>
</dbReference>
<dbReference type="Gene3D" id="3.30.450.40">
    <property type="match status" value="1"/>
</dbReference>
<dbReference type="NCBIfam" id="TIGR00254">
    <property type="entry name" value="GGDEF"/>
    <property type="match status" value="1"/>
</dbReference>
<feature type="domain" description="GGDEF" evidence="2">
    <location>
        <begin position="182"/>
        <end position="317"/>
    </location>
</feature>
<dbReference type="InterPro" id="IPR003018">
    <property type="entry name" value="GAF"/>
</dbReference>
<evidence type="ECO:0000313" key="3">
    <source>
        <dbReference type="EMBL" id="OLN22164.1"/>
    </source>
</evidence>
<dbReference type="Pfam" id="PF00990">
    <property type="entry name" value="GGDEF"/>
    <property type="match status" value="1"/>
</dbReference>
<dbReference type="SUPFAM" id="SSF55073">
    <property type="entry name" value="Nucleotide cyclase"/>
    <property type="match status" value="1"/>
</dbReference>
<dbReference type="Pfam" id="PF01590">
    <property type="entry name" value="GAF"/>
    <property type="match status" value="1"/>
</dbReference>
<evidence type="ECO:0008006" key="5">
    <source>
        <dbReference type="Google" id="ProtNLM"/>
    </source>
</evidence>
<evidence type="ECO:0000259" key="1">
    <source>
        <dbReference type="PROSITE" id="PS50883"/>
    </source>
</evidence>
<proteinExistence type="predicted"/>
<dbReference type="Gene3D" id="3.30.70.270">
    <property type="match status" value="1"/>
</dbReference>
<organism evidence="3 4">
    <name type="scientific">Domibacillus antri</name>
    <dbReference type="NCBI Taxonomy" id="1714264"/>
    <lineage>
        <taxon>Bacteria</taxon>
        <taxon>Bacillati</taxon>
        <taxon>Bacillota</taxon>
        <taxon>Bacilli</taxon>
        <taxon>Bacillales</taxon>
        <taxon>Bacillaceae</taxon>
        <taxon>Domibacillus</taxon>
    </lineage>
</organism>
<dbReference type="EMBL" id="MSDU01000022">
    <property type="protein sequence ID" value="OLN22164.1"/>
    <property type="molecule type" value="Genomic_DNA"/>
</dbReference>
<dbReference type="InterPro" id="IPR029787">
    <property type="entry name" value="Nucleotide_cyclase"/>
</dbReference>
<dbReference type="FunFam" id="3.30.70.270:FF:000001">
    <property type="entry name" value="Diguanylate cyclase domain protein"/>
    <property type="match status" value="1"/>
</dbReference>
<evidence type="ECO:0000313" key="4">
    <source>
        <dbReference type="Proteomes" id="UP000185568"/>
    </source>
</evidence>
<dbReference type="PANTHER" id="PTHR33121:SF71">
    <property type="entry name" value="OXYGEN SENSOR PROTEIN DOSP"/>
    <property type="match status" value="1"/>
</dbReference>
<accession>A0A1Q8Q491</accession>
<dbReference type="CDD" id="cd01948">
    <property type="entry name" value="EAL"/>
    <property type="match status" value="1"/>
</dbReference>
<dbReference type="InterPro" id="IPR001633">
    <property type="entry name" value="EAL_dom"/>
</dbReference>
<dbReference type="Gene3D" id="3.20.20.450">
    <property type="entry name" value="EAL domain"/>
    <property type="match status" value="1"/>
</dbReference>
<dbReference type="InterPro" id="IPR029016">
    <property type="entry name" value="GAF-like_dom_sf"/>
</dbReference>
<dbReference type="PANTHER" id="PTHR33121">
    <property type="entry name" value="CYCLIC DI-GMP PHOSPHODIESTERASE PDEF"/>
    <property type="match status" value="1"/>
</dbReference>
<feature type="domain" description="EAL" evidence="1">
    <location>
        <begin position="326"/>
        <end position="573"/>
    </location>
</feature>
<dbReference type="Pfam" id="PF00563">
    <property type="entry name" value="EAL"/>
    <property type="match status" value="1"/>
</dbReference>
<keyword evidence="4" id="KW-1185">Reference proteome</keyword>
<dbReference type="OrthoDB" id="9759607at2"/>
<name>A0A1Q8Q491_9BACI</name>
<dbReference type="Proteomes" id="UP000185568">
    <property type="component" value="Unassembled WGS sequence"/>
</dbReference>
<dbReference type="RefSeq" id="WP_075398674.1">
    <property type="nucleotide sequence ID" value="NZ_MSDU01000022.1"/>
</dbReference>
<dbReference type="SUPFAM" id="SSF141868">
    <property type="entry name" value="EAL domain-like"/>
    <property type="match status" value="1"/>
</dbReference>
<protein>
    <recommendedName>
        <fullName evidence="5">GGDEF domain-containing protein</fullName>
    </recommendedName>
</protein>